<evidence type="ECO:0000313" key="5">
    <source>
        <dbReference type="EMBL" id="KAJ6235183.1"/>
    </source>
</evidence>
<dbReference type="Pfam" id="PF12796">
    <property type="entry name" value="Ank_2"/>
    <property type="match status" value="3"/>
</dbReference>
<dbReference type="Pfam" id="PF00023">
    <property type="entry name" value="Ank"/>
    <property type="match status" value="1"/>
</dbReference>
<dbReference type="InterPro" id="IPR002110">
    <property type="entry name" value="Ankyrin_rpt"/>
</dbReference>
<keyword evidence="2 3" id="KW-0040">ANK repeat</keyword>
<feature type="repeat" description="ANK" evidence="3">
    <location>
        <begin position="169"/>
        <end position="202"/>
    </location>
</feature>
<feature type="repeat" description="ANK" evidence="3">
    <location>
        <begin position="270"/>
        <end position="303"/>
    </location>
</feature>
<gene>
    <name evidence="5" type="ORF">M0813_03867</name>
</gene>
<feature type="repeat" description="ANK" evidence="3">
    <location>
        <begin position="101"/>
        <end position="134"/>
    </location>
</feature>
<dbReference type="Pfam" id="PF00651">
    <property type="entry name" value="BTB"/>
    <property type="match status" value="1"/>
</dbReference>
<dbReference type="PROSITE" id="PS50088">
    <property type="entry name" value="ANK_REPEAT"/>
    <property type="match status" value="8"/>
</dbReference>
<dbReference type="SMART" id="SM00225">
    <property type="entry name" value="BTB"/>
    <property type="match status" value="1"/>
</dbReference>
<evidence type="ECO:0000256" key="1">
    <source>
        <dbReference type="ARBA" id="ARBA00022737"/>
    </source>
</evidence>
<dbReference type="PROSITE" id="PS50097">
    <property type="entry name" value="BTB"/>
    <property type="match status" value="1"/>
</dbReference>
<dbReference type="SUPFAM" id="SSF48403">
    <property type="entry name" value="Ankyrin repeat"/>
    <property type="match status" value="1"/>
</dbReference>
<dbReference type="InterPro" id="IPR000210">
    <property type="entry name" value="BTB/POZ_dom"/>
</dbReference>
<proteinExistence type="predicted"/>
<keyword evidence="6" id="KW-1185">Reference proteome</keyword>
<dbReference type="InterPro" id="IPR036770">
    <property type="entry name" value="Ankyrin_rpt-contain_sf"/>
</dbReference>
<feature type="domain" description="BTB" evidence="4">
    <location>
        <begin position="548"/>
        <end position="615"/>
    </location>
</feature>
<dbReference type="Gene3D" id="1.25.40.20">
    <property type="entry name" value="Ankyrin repeat-containing domain"/>
    <property type="match status" value="4"/>
</dbReference>
<dbReference type="SMART" id="SM00248">
    <property type="entry name" value="ANK"/>
    <property type="match status" value="11"/>
</dbReference>
<dbReference type="Proteomes" id="UP001150062">
    <property type="component" value="Unassembled WGS sequence"/>
</dbReference>
<comment type="caution">
    <text evidence="5">The sequence shown here is derived from an EMBL/GenBank/DDBJ whole genome shotgun (WGS) entry which is preliminary data.</text>
</comment>
<evidence type="ECO:0000256" key="3">
    <source>
        <dbReference type="PROSITE-ProRule" id="PRU00023"/>
    </source>
</evidence>
<feature type="repeat" description="ANK" evidence="3">
    <location>
        <begin position="236"/>
        <end position="269"/>
    </location>
</feature>
<reference evidence="5" key="1">
    <citation type="submission" date="2022-08" db="EMBL/GenBank/DDBJ databases">
        <title>Novel sulfate-reducing endosymbionts in the free-living metamonad Anaeramoeba.</title>
        <authorList>
            <person name="Jerlstrom-Hultqvist J."/>
            <person name="Cepicka I."/>
            <person name="Gallot-Lavallee L."/>
            <person name="Salas-Leiva D."/>
            <person name="Curtis B.A."/>
            <person name="Zahonova K."/>
            <person name="Pipaliya S."/>
            <person name="Dacks J."/>
            <person name="Roger A.J."/>
        </authorList>
    </citation>
    <scope>NUCLEOTIDE SEQUENCE</scope>
    <source>
        <strain evidence="5">Schooner1</strain>
    </source>
</reference>
<organism evidence="5 6">
    <name type="scientific">Anaeramoeba flamelloides</name>
    <dbReference type="NCBI Taxonomy" id="1746091"/>
    <lineage>
        <taxon>Eukaryota</taxon>
        <taxon>Metamonada</taxon>
        <taxon>Anaeramoebidae</taxon>
        <taxon>Anaeramoeba</taxon>
    </lineage>
</organism>
<dbReference type="PANTHER" id="PTHR24178">
    <property type="entry name" value="MOLTING PROTEIN MLT-4"/>
    <property type="match status" value="1"/>
</dbReference>
<sequence length="661" mass="74581">MGNKELLKQVKSGDLKKIRKTLDRRRSEINKQNETGDTPLHFVLKYSVGIEIVKLLFENKVKINVKNGMFPIHVACNNDASLAIIHLLVSAGSDVNCQDNHGNTPLHYLCSSNSSLEIVEYLITQGADLDTQNKLNETPIFLATDNTVKIKIIRSLIEHGAKLDIVSQGGLNLIHYAAKHNVSPEIIQLLIDNGVDVNGRNTVLGNQPLHYACQWQVMTPIIECLIENKAEINSQNQNTPLHVACANKSRLDIVKLLIDNEAEISSRNKYQNTPLIEACQNDIELEVIQFLVESGADPNAVNNSGGTPLHQLCWIDANIESVKYIISVGGDIKATNSRGNTPLHIAAKFSGKPVLLRFLVQSLSDLHLKNDEDNTPFHECCSGILRGGGKINRLETLISLGSFIDLEKWPNESKEILFYNKDVVEIFHNYSHISSEMDLLLERGEYADQIIETSDGYKIPVSNDVLLFRLGSQQLAQKAINLSKAKEKEDVLLFLKWVYGGIIHGNIEREKVYKMCVELEIGDQFYDKLGTEGLLLDLEQAFQDEESKDFTIIVNKKRIKVHKFLLFARSNLFRGMFVSLQENNINEIKEHSSKSVQTMQIFIKSLYTDNVDLSGVKNAEQVIIELPEAFDFYQIDQKSKVFNRMKVQISDLKNPKKNKKF</sequence>
<protein>
    <submittedName>
        <fullName evidence="5">Ankyrin repeat protein</fullName>
    </submittedName>
</protein>
<name>A0ABQ8XRE3_9EUKA</name>
<dbReference type="InterPro" id="IPR011333">
    <property type="entry name" value="SKP1/BTB/POZ_sf"/>
</dbReference>
<dbReference type="PANTHER" id="PTHR24178:SF41">
    <property type="entry name" value="ANKYRIN-2 ISOFORM X1"/>
    <property type="match status" value="1"/>
</dbReference>
<feature type="repeat" description="ANK" evidence="3">
    <location>
        <begin position="35"/>
        <end position="68"/>
    </location>
</feature>
<feature type="repeat" description="ANK" evidence="3">
    <location>
        <begin position="204"/>
        <end position="237"/>
    </location>
</feature>
<dbReference type="Gene3D" id="3.30.710.10">
    <property type="entry name" value="Potassium Channel Kv1.1, Chain A"/>
    <property type="match status" value="1"/>
</dbReference>
<dbReference type="PROSITE" id="PS50297">
    <property type="entry name" value="ANK_REP_REGION"/>
    <property type="match status" value="5"/>
</dbReference>
<keyword evidence="1" id="KW-0677">Repeat</keyword>
<feature type="repeat" description="ANK" evidence="3">
    <location>
        <begin position="67"/>
        <end position="100"/>
    </location>
</feature>
<accession>A0ABQ8XRE3</accession>
<evidence type="ECO:0000256" key="2">
    <source>
        <dbReference type="ARBA" id="ARBA00023043"/>
    </source>
</evidence>
<evidence type="ECO:0000259" key="4">
    <source>
        <dbReference type="PROSITE" id="PS50097"/>
    </source>
</evidence>
<evidence type="ECO:0000313" key="6">
    <source>
        <dbReference type="Proteomes" id="UP001150062"/>
    </source>
</evidence>
<dbReference type="EMBL" id="JAOAOG010000264">
    <property type="protein sequence ID" value="KAJ6235183.1"/>
    <property type="molecule type" value="Genomic_DNA"/>
</dbReference>
<dbReference type="SUPFAM" id="SSF54695">
    <property type="entry name" value="POZ domain"/>
    <property type="match status" value="1"/>
</dbReference>
<feature type="repeat" description="ANK" evidence="3">
    <location>
        <begin position="338"/>
        <end position="371"/>
    </location>
</feature>